<evidence type="ECO:0000313" key="4">
    <source>
        <dbReference type="Proteomes" id="UP000244174"/>
    </source>
</evidence>
<keyword evidence="1" id="KW-0732">Signal</keyword>
<dbReference type="SUPFAM" id="SSF74653">
    <property type="entry name" value="TolA/TonB C-terminal domain"/>
    <property type="match status" value="1"/>
</dbReference>
<feature type="signal peptide" evidence="1">
    <location>
        <begin position="1"/>
        <end position="23"/>
    </location>
</feature>
<feature type="chain" id="PRO_5015443848" evidence="1">
    <location>
        <begin position="24"/>
        <end position="163"/>
    </location>
</feature>
<dbReference type="RefSeq" id="WP_108170534.1">
    <property type="nucleotide sequence ID" value="NZ_QBKQ01000001.1"/>
</dbReference>
<dbReference type="Pfam" id="PF03544">
    <property type="entry name" value="TonB_C"/>
    <property type="match status" value="1"/>
</dbReference>
<proteinExistence type="predicted"/>
<organism evidence="3 4">
    <name type="scientific">Christiangramia gaetbulicola</name>
    <dbReference type="NCBI Taxonomy" id="703340"/>
    <lineage>
        <taxon>Bacteria</taxon>
        <taxon>Pseudomonadati</taxon>
        <taxon>Bacteroidota</taxon>
        <taxon>Flavobacteriia</taxon>
        <taxon>Flavobacteriales</taxon>
        <taxon>Flavobacteriaceae</taxon>
        <taxon>Christiangramia</taxon>
    </lineage>
</organism>
<name>A0A2T6ALF4_9FLAO</name>
<evidence type="ECO:0000259" key="2">
    <source>
        <dbReference type="Pfam" id="PF03544"/>
    </source>
</evidence>
<dbReference type="GO" id="GO:0055085">
    <property type="term" value="P:transmembrane transport"/>
    <property type="evidence" value="ECO:0007669"/>
    <property type="project" value="InterPro"/>
</dbReference>
<gene>
    <name evidence="3" type="ORF">C8P64_0567</name>
</gene>
<accession>A0A2T6ALF4</accession>
<sequence>MKNLNTSLILSFCLSLLSLSGFCQEKEGSFEEDAIPFAVVDEAPAYPGCENLKGDQLKDCTVEKITNHVNTNFNTGLGKKLNIEGRTRIIVQFKIDENGEVHKVRSRSLADDSEKREALQNEANRVIKNLPKMKPAQMKGKNVAIMYSSPIEFAVPEKESKKG</sequence>
<dbReference type="EMBL" id="QBKQ01000001">
    <property type="protein sequence ID" value="PTX44586.1"/>
    <property type="molecule type" value="Genomic_DNA"/>
</dbReference>
<dbReference type="Proteomes" id="UP000244174">
    <property type="component" value="Unassembled WGS sequence"/>
</dbReference>
<dbReference type="Gene3D" id="3.30.1150.10">
    <property type="match status" value="1"/>
</dbReference>
<dbReference type="InterPro" id="IPR037682">
    <property type="entry name" value="TonB_C"/>
</dbReference>
<protein>
    <submittedName>
        <fullName evidence="3">TonB-like protein</fullName>
    </submittedName>
</protein>
<dbReference type="AlphaFoldDB" id="A0A2T6ALF4"/>
<reference evidence="3 4" key="1">
    <citation type="submission" date="2018-04" db="EMBL/GenBank/DDBJ databases">
        <title>Genomic Encyclopedia of Archaeal and Bacterial Type Strains, Phase II (KMG-II): from individual species to whole genera.</title>
        <authorList>
            <person name="Goeker M."/>
        </authorList>
    </citation>
    <scope>NUCLEOTIDE SEQUENCE [LARGE SCALE GENOMIC DNA]</scope>
    <source>
        <strain evidence="3 4">DSM 23082</strain>
    </source>
</reference>
<evidence type="ECO:0000313" key="3">
    <source>
        <dbReference type="EMBL" id="PTX44586.1"/>
    </source>
</evidence>
<comment type="caution">
    <text evidence="3">The sequence shown here is derived from an EMBL/GenBank/DDBJ whole genome shotgun (WGS) entry which is preliminary data.</text>
</comment>
<keyword evidence="4" id="KW-1185">Reference proteome</keyword>
<dbReference type="OrthoDB" id="1522859at2"/>
<evidence type="ECO:0000256" key="1">
    <source>
        <dbReference type="SAM" id="SignalP"/>
    </source>
</evidence>
<feature type="domain" description="TonB C-terminal" evidence="2">
    <location>
        <begin position="80"/>
        <end position="154"/>
    </location>
</feature>